<dbReference type="GO" id="GO:0003677">
    <property type="term" value="F:DNA binding"/>
    <property type="evidence" value="ECO:0007669"/>
    <property type="project" value="InterPro"/>
</dbReference>
<dbReference type="InterPro" id="IPR045085">
    <property type="entry name" value="HLD_clamp_pol_III_gamma_tau"/>
</dbReference>
<keyword evidence="2 11" id="KW-0808">Transferase</keyword>
<dbReference type="InterPro" id="IPR022754">
    <property type="entry name" value="DNA_pol_III_gamma-3"/>
</dbReference>
<evidence type="ECO:0000256" key="12">
    <source>
        <dbReference type="SAM" id="MobiDB-lite"/>
    </source>
</evidence>
<dbReference type="InterPro" id="IPR008921">
    <property type="entry name" value="DNA_pol3_clamp-load_cplx_C"/>
</dbReference>
<dbReference type="InterPro" id="IPR012763">
    <property type="entry name" value="DNA_pol_III_sug/sutau_N"/>
</dbReference>
<dbReference type="RefSeq" id="WP_015903543.1">
    <property type="nucleotide sequence ID" value="NC_012108.1"/>
</dbReference>
<evidence type="ECO:0000256" key="3">
    <source>
        <dbReference type="ARBA" id="ARBA00022695"/>
    </source>
</evidence>
<dbReference type="KEGG" id="dat:HRM2_16470"/>
<keyword evidence="6 11" id="KW-0547">Nucleotide-binding</keyword>
<dbReference type="EMBL" id="CP001087">
    <property type="protein sequence ID" value="ACN14756.1"/>
    <property type="molecule type" value="Genomic_DNA"/>
</dbReference>
<dbReference type="Gene3D" id="1.20.272.10">
    <property type="match status" value="1"/>
</dbReference>
<evidence type="ECO:0000256" key="8">
    <source>
        <dbReference type="ARBA" id="ARBA00022840"/>
    </source>
</evidence>
<comment type="function">
    <text evidence="11">DNA polymerase III is a complex, multichain enzyme responsible for most of the replicative synthesis in bacteria. This DNA polymerase also exhibits 3' to 5' exonuclease activity.</text>
</comment>
<dbReference type="EC" id="2.7.7.7" evidence="11"/>
<proteinExistence type="inferred from homology"/>
<dbReference type="PANTHER" id="PTHR11669:SF0">
    <property type="entry name" value="PROTEIN STICHEL-LIKE 2"/>
    <property type="match status" value="1"/>
</dbReference>
<reference evidence="14 15" key="1">
    <citation type="journal article" date="2009" name="Environ. Microbiol.">
        <title>Genome sequence of Desulfobacterium autotrophicum HRM2, a marine sulfate reducer oxidizing organic carbon completely to carbon dioxide.</title>
        <authorList>
            <person name="Strittmatter A.W."/>
            <person name="Liesegang H."/>
            <person name="Rabus R."/>
            <person name="Decker I."/>
            <person name="Amann J."/>
            <person name="Andres S."/>
            <person name="Henne A."/>
            <person name="Fricke W.F."/>
            <person name="Martinez-Arias R."/>
            <person name="Bartels D."/>
            <person name="Goesmann A."/>
            <person name="Krause L."/>
            <person name="Puehler A."/>
            <person name="Klenk H.P."/>
            <person name="Richter M."/>
            <person name="Schuler M."/>
            <person name="Gloeckner F.O."/>
            <person name="Meyerdierks A."/>
            <person name="Gottschalk G."/>
            <person name="Amann R."/>
        </authorList>
    </citation>
    <scope>NUCLEOTIDE SEQUENCE [LARGE SCALE GENOMIC DNA]</scope>
    <source>
        <strain evidence="15">ATCC 43914 / DSM 3382 / HRM2</strain>
    </source>
</reference>
<feature type="region of interest" description="Disordered" evidence="12">
    <location>
        <begin position="394"/>
        <end position="466"/>
    </location>
</feature>
<keyword evidence="15" id="KW-1185">Reference proteome</keyword>
<evidence type="ECO:0000256" key="1">
    <source>
        <dbReference type="ARBA" id="ARBA00006360"/>
    </source>
</evidence>
<dbReference type="HOGENOM" id="CLU_006229_0_7_7"/>
<dbReference type="STRING" id="177437.HRM2_16470"/>
<dbReference type="NCBIfam" id="TIGR02397">
    <property type="entry name" value="dnaX_nterm"/>
    <property type="match status" value="1"/>
</dbReference>
<dbReference type="Pfam" id="PF22608">
    <property type="entry name" value="DNAX_ATPase_lid"/>
    <property type="match status" value="1"/>
</dbReference>
<dbReference type="Gene3D" id="1.10.8.60">
    <property type="match status" value="1"/>
</dbReference>
<organism evidence="14 15">
    <name type="scientific">Desulforapulum autotrophicum (strain ATCC 43914 / DSM 3382 / VKM B-1955 / HRM2)</name>
    <name type="common">Desulfobacterium autotrophicum</name>
    <dbReference type="NCBI Taxonomy" id="177437"/>
    <lineage>
        <taxon>Bacteria</taxon>
        <taxon>Pseudomonadati</taxon>
        <taxon>Thermodesulfobacteriota</taxon>
        <taxon>Desulfobacteria</taxon>
        <taxon>Desulfobacterales</taxon>
        <taxon>Desulfobacteraceae</taxon>
        <taxon>Desulforapulum</taxon>
    </lineage>
</organism>
<keyword evidence="3 11" id="KW-0548">Nucleotidyltransferase</keyword>
<keyword evidence="8 11" id="KW-0067">ATP-binding</keyword>
<evidence type="ECO:0000256" key="4">
    <source>
        <dbReference type="ARBA" id="ARBA00022705"/>
    </source>
</evidence>
<dbReference type="FunFam" id="3.40.50.300:FF:000014">
    <property type="entry name" value="DNA polymerase III subunit gamma/tau"/>
    <property type="match status" value="1"/>
</dbReference>
<dbReference type="eggNOG" id="COG2812">
    <property type="taxonomic scope" value="Bacteria"/>
</dbReference>
<dbReference type="GO" id="GO:0009360">
    <property type="term" value="C:DNA polymerase III complex"/>
    <property type="evidence" value="ECO:0007669"/>
    <property type="project" value="InterPro"/>
</dbReference>
<dbReference type="InterPro" id="IPR003593">
    <property type="entry name" value="AAA+_ATPase"/>
</dbReference>
<keyword evidence="7" id="KW-0862">Zinc</keyword>
<sequence length="590" mass="64805">MSYRVLALKYRPQTFDEVVGQPHVTTTLKNAILSGRVPHAILLTGPRGTGKTTIARILAKAMNCETGPTPTPCNICKTCTNITAGSAVDVFEIDGASNNSVDQVRELRENVAYMPSSSKFKIYIIDEVHMLSMAAFNALLKTLEEPPDHVIFIFATTEVHKIPVTILSRCQRHDLGRISLAQISAHLMTLAAAEGFSISQESCDLLAGEADGSMRDSLSLLDRILGSQAQTSEQTSGPRAIDDDKILGTLGIIDKTLVFDLADAIIQNRGADIIDLVDRIHTLGLDLKRFYASLIRHFRNLAVVKVSSNDKNTCDISDHDRQRMAALTAPLSQSFLNQILNTLLVDESLVKLSSHTRTAVEMVLLKLVQIRPGIEIDLMIKRLDDLARRFDNPDFQALPQEERPVCPPPEPRKAPTSMDPHPISDDNGESVPAPQPGTTPSYKPTDRINVVSPPTPEPRTIAPPEDPAGRWNPFLKALADSLPFASAILSKGRLQKISNTDIVVELNGTAFDRGRIESKRGEIETVCHDYFGKPLHLTLIGDCAPKEYGNDEKSPAKLRQEILNHPLVADAIKRFNGTVVDVKLNERSNP</sequence>
<dbReference type="InterPro" id="IPR050238">
    <property type="entry name" value="DNA_Rep/Repair_Clamp_Loader"/>
</dbReference>
<comment type="catalytic activity">
    <reaction evidence="10 11">
        <text>DNA(n) + a 2'-deoxyribonucleoside 5'-triphosphate = DNA(n+1) + diphosphate</text>
        <dbReference type="Rhea" id="RHEA:22508"/>
        <dbReference type="Rhea" id="RHEA-COMP:17339"/>
        <dbReference type="Rhea" id="RHEA-COMP:17340"/>
        <dbReference type="ChEBI" id="CHEBI:33019"/>
        <dbReference type="ChEBI" id="CHEBI:61560"/>
        <dbReference type="ChEBI" id="CHEBI:173112"/>
        <dbReference type="EC" id="2.7.7.7"/>
    </reaction>
</comment>
<evidence type="ECO:0000313" key="15">
    <source>
        <dbReference type="Proteomes" id="UP000000442"/>
    </source>
</evidence>
<keyword evidence="5" id="KW-0479">Metal-binding</keyword>
<protein>
    <recommendedName>
        <fullName evidence="11">DNA polymerase III subunit gamma/tau</fullName>
        <ecNumber evidence="11">2.7.7.7</ecNumber>
    </recommendedName>
</protein>
<evidence type="ECO:0000256" key="7">
    <source>
        <dbReference type="ARBA" id="ARBA00022833"/>
    </source>
</evidence>
<dbReference type="GO" id="GO:0003887">
    <property type="term" value="F:DNA-directed DNA polymerase activity"/>
    <property type="evidence" value="ECO:0007669"/>
    <property type="project" value="UniProtKB-KW"/>
</dbReference>
<dbReference type="OrthoDB" id="9810148at2"/>
<feature type="domain" description="AAA+ ATPase" evidence="13">
    <location>
        <begin position="37"/>
        <end position="179"/>
    </location>
</feature>
<evidence type="ECO:0000256" key="10">
    <source>
        <dbReference type="ARBA" id="ARBA00049244"/>
    </source>
</evidence>
<evidence type="ECO:0000256" key="6">
    <source>
        <dbReference type="ARBA" id="ARBA00022741"/>
    </source>
</evidence>
<dbReference type="GO" id="GO:0006261">
    <property type="term" value="P:DNA-templated DNA replication"/>
    <property type="evidence" value="ECO:0007669"/>
    <property type="project" value="TreeGrafter"/>
</dbReference>
<dbReference type="GO" id="GO:0005524">
    <property type="term" value="F:ATP binding"/>
    <property type="evidence" value="ECO:0007669"/>
    <property type="project" value="UniProtKB-KW"/>
</dbReference>
<evidence type="ECO:0000256" key="9">
    <source>
        <dbReference type="ARBA" id="ARBA00022932"/>
    </source>
</evidence>
<dbReference type="CDD" id="cd00009">
    <property type="entry name" value="AAA"/>
    <property type="match status" value="1"/>
</dbReference>
<comment type="similarity">
    <text evidence="1 11">Belongs to the DnaX/STICHEL family.</text>
</comment>
<dbReference type="SUPFAM" id="SSF52540">
    <property type="entry name" value="P-loop containing nucleoside triphosphate hydrolases"/>
    <property type="match status" value="1"/>
</dbReference>
<accession>C0QAH1</accession>
<evidence type="ECO:0000313" key="14">
    <source>
        <dbReference type="EMBL" id="ACN14756.1"/>
    </source>
</evidence>
<name>C0QAH1_DESAH</name>
<dbReference type="Pfam" id="PF13177">
    <property type="entry name" value="DNA_pol3_delta2"/>
    <property type="match status" value="1"/>
</dbReference>
<comment type="subunit">
    <text evidence="11">DNA polymerase III contains a core (composed of alpha, epsilon and theta chains) that associates with a tau subunit. This core dimerizes to form the POLIII' complex. PolIII' associates with the gamma complex (composed of gamma, delta, delta', psi and chi chains) and with the beta chain to form the complete DNA polymerase III complex.</text>
</comment>
<dbReference type="InterPro" id="IPR027417">
    <property type="entry name" value="P-loop_NTPase"/>
</dbReference>
<dbReference type="SUPFAM" id="SSF48019">
    <property type="entry name" value="post-AAA+ oligomerization domain-like"/>
    <property type="match status" value="1"/>
</dbReference>
<dbReference type="Proteomes" id="UP000000442">
    <property type="component" value="Chromosome"/>
</dbReference>
<dbReference type="Gene3D" id="3.40.50.300">
    <property type="entry name" value="P-loop containing nucleotide triphosphate hydrolases"/>
    <property type="match status" value="1"/>
</dbReference>
<evidence type="ECO:0000256" key="2">
    <source>
        <dbReference type="ARBA" id="ARBA00022679"/>
    </source>
</evidence>
<evidence type="ECO:0000256" key="5">
    <source>
        <dbReference type="ARBA" id="ARBA00022723"/>
    </source>
</evidence>
<evidence type="ECO:0000256" key="11">
    <source>
        <dbReference type="RuleBase" id="RU364063"/>
    </source>
</evidence>
<dbReference type="GO" id="GO:0046872">
    <property type="term" value="F:metal ion binding"/>
    <property type="evidence" value="ECO:0007669"/>
    <property type="project" value="UniProtKB-KW"/>
</dbReference>
<dbReference type="SMART" id="SM00382">
    <property type="entry name" value="AAA"/>
    <property type="match status" value="1"/>
</dbReference>
<keyword evidence="4 11" id="KW-0235">DNA replication</keyword>
<dbReference type="AlphaFoldDB" id="C0QAH1"/>
<evidence type="ECO:0000259" key="13">
    <source>
        <dbReference type="SMART" id="SM00382"/>
    </source>
</evidence>
<keyword evidence="9 11" id="KW-0239">DNA-directed DNA polymerase</keyword>
<dbReference type="PANTHER" id="PTHR11669">
    <property type="entry name" value="REPLICATION FACTOR C / DNA POLYMERASE III GAMMA-TAU SUBUNIT"/>
    <property type="match status" value="1"/>
</dbReference>
<dbReference type="NCBIfam" id="NF004046">
    <property type="entry name" value="PRK05563.1"/>
    <property type="match status" value="1"/>
</dbReference>
<dbReference type="Pfam" id="PF12169">
    <property type="entry name" value="DNA_pol3_gamma3"/>
    <property type="match status" value="1"/>
</dbReference>
<gene>
    <name evidence="11 14" type="primary">dnaX</name>
    <name evidence="14" type="ordered locus">HRM2_16470</name>
</gene>